<dbReference type="Proteomes" id="UP001266305">
    <property type="component" value="Unassembled WGS sequence"/>
</dbReference>
<name>A0ABQ9VKF3_SAGOE</name>
<gene>
    <name evidence="1" type="ORF">P7K49_014223</name>
</gene>
<organism evidence="1 2">
    <name type="scientific">Saguinus oedipus</name>
    <name type="common">Cotton-top tamarin</name>
    <name type="synonym">Oedipomidas oedipus</name>
    <dbReference type="NCBI Taxonomy" id="9490"/>
    <lineage>
        <taxon>Eukaryota</taxon>
        <taxon>Metazoa</taxon>
        <taxon>Chordata</taxon>
        <taxon>Craniata</taxon>
        <taxon>Vertebrata</taxon>
        <taxon>Euteleostomi</taxon>
        <taxon>Mammalia</taxon>
        <taxon>Eutheria</taxon>
        <taxon>Euarchontoglires</taxon>
        <taxon>Primates</taxon>
        <taxon>Haplorrhini</taxon>
        <taxon>Platyrrhini</taxon>
        <taxon>Cebidae</taxon>
        <taxon>Callitrichinae</taxon>
        <taxon>Saguinus</taxon>
    </lineage>
</organism>
<evidence type="ECO:0000313" key="2">
    <source>
        <dbReference type="Proteomes" id="UP001266305"/>
    </source>
</evidence>
<comment type="caution">
    <text evidence="1">The sequence shown here is derived from an EMBL/GenBank/DDBJ whole genome shotgun (WGS) entry which is preliminary data.</text>
</comment>
<reference evidence="1 2" key="1">
    <citation type="submission" date="2023-05" db="EMBL/GenBank/DDBJ databases">
        <title>B98-5 Cell Line De Novo Hybrid Assembly: An Optical Mapping Approach.</title>
        <authorList>
            <person name="Kananen K."/>
            <person name="Auerbach J.A."/>
            <person name="Kautto E."/>
            <person name="Blachly J.S."/>
        </authorList>
    </citation>
    <scope>NUCLEOTIDE SEQUENCE [LARGE SCALE GENOMIC DNA]</scope>
    <source>
        <strain evidence="1">B95-8</strain>
        <tissue evidence="1">Cell line</tissue>
    </source>
</reference>
<evidence type="ECO:0000313" key="1">
    <source>
        <dbReference type="EMBL" id="KAK2109058.1"/>
    </source>
</evidence>
<dbReference type="EMBL" id="JASSZA010000006">
    <property type="protein sequence ID" value="KAK2109058.1"/>
    <property type="molecule type" value="Genomic_DNA"/>
</dbReference>
<feature type="non-terminal residue" evidence="1">
    <location>
        <position position="1"/>
    </location>
</feature>
<accession>A0ABQ9VKF3</accession>
<proteinExistence type="predicted"/>
<feature type="non-terminal residue" evidence="1">
    <location>
        <position position="65"/>
    </location>
</feature>
<protein>
    <submittedName>
        <fullName evidence="1">Uncharacterized protein</fullName>
    </submittedName>
</protein>
<sequence>PRQAPHGPPRSMTPSSVQRTLLEGGRVEWGGRPPTIVTDVVASVLECMWNAKNRLRQILTLVSSR</sequence>
<keyword evidence="2" id="KW-1185">Reference proteome</keyword>